<dbReference type="InterPro" id="IPR012677">
    <property type="entry name" value="Nucleotide-bd_a/b_plait_sf"/>
</dbReference>
<proteinExistence type="predicted"/>
<organism evidence="3 4">
    <name type="scientific">Abrus precatorius</name>
    <name type="common">Indian licorice</name>
    <name type="synonym">Glycine abrus</name>
    <dbReference type="NCBI Taxonomy" id="3816"/>
    <lineage>
        <taxon>Eukaryota</taxon>
        <taxon>Viridiplantae</taxon>
        <taxon>Streptophyta</taxon>
        <taxon>Embryophyta</taxon>
        <taxon>Tracheophyta</taxon>
        <taxon>Spermatophyta</taxon>
        <taxon>Magnoliopsida</taxon>
        <taxon>eudicotyledons</taxon>
        <taxon>Gunneridae</taxon>
        <taxon>Pentapetalae</taxon>
        <taxon>rosids</taxon>
        <taxon>fabids</taxon>
        <taxon>Fabales</taxon>
        <taxon>Fabaceae</taxon>
        <taxon>Papilionoideae</taxon>
        <taxon>50 kb inversion clade</taxon>
        <taxon>NPAAA clade</taxon>
        <taxon>indigoferoid/millettioid clade</taxon>
        <taxon>Abreae</taxon>
        <taxon>Abrus</taxon>
    </lineage>
</organism>
<evidence type="ECO:0000313" key="4">
    <source>
        <dbReference type="RefSeq" id="XP_027343853.1"/>
    </source>
</evidence>
<protein>
    <submittedName>
        <fullName evidence="4">Organelle RRM domain-containing protein 6, chloroplastic-like isoform X1</fullName>
    </submittedName>
</protein>
<reference evidence="4" key="2">
    <citation type="submission" date="2025-08" db="UniProtKB">
        <authorList>
            <consortium name="RefSeq"/>
        </authorList>
    </citation>
    <scope>IDENTIFICATION</scope>
    <source>
        <tissue evidence="4">Young leaves</tissue>
    </source>
</reference>
<evidence type="ECO:0000256" key="1">
    <source>
        <dbReference type="PROSITE-ProRule" id="PRU00176"/>
    </source>
</evidence>
<dbReference type="Pfam" id="PF00076">
    <property type="entry name" value="RRM_1"/>
    <property type="match status" value="1"/>
</dbReference>
<dbReference type="PROSITE" id="PS50102">
    <property type="entry name" value="RRM"/>
    <property type="match status" value="1"/>
</dbReference>
<dbReference type="InterPro" id="IPR050441">
    <property type="entry name" value="RBM"/>
</dbReference>
<gene>
    <name evidence="4" type="primary">LOC113856294</name>
</gene>
<name>A0A8B8KKN6_ABRPR</name>
<dbReference type="InterPro" id="IPR035979">
    <property type="entry name" value="RBD_domain_sf"/>
</dbReference>
<dbReference type="PANTHER" id="PTHR48034">
    <property type="entry name" value="TRANSFORMER-2 SEX-DETERMINING PROTEIN-RELATED"/>
    <property type="match status" value="1"/>
</dbReference>
<dbReference type="AlphaFoldDB" id="A0A8B8KKN6"/>
<dbReference type="GeneID" id="113856294"/>
<dbReference type="SUPFAM" id="SSF54928">
    <property type="entry name" value="RNA-binding domain, RBD"/>
    <property type="match status" value="1"/>
</dbReference>
<accession>A0A8B8KKN6</accession>
<dbReference type="RefSeq" id="XP_027343853.1">
    <property type="nucleotide sequence ID" value="XM_027488052.1"/>
</dbReference>
<keyword evidence="3" id="KW-1185">Reference proteome</keyword>
<dbReference type="KEGG" id="aprc:113856294"/>
<dbReference type="Proteomes" id="UP000694853">
    <property type="component" value="Unplaced"/>
</dbReference>
<dbReference type="GO" id="GO:0003723">
    <property type="term" value="F:RNA binding"/>
    <property type="evidence" value="ECO:0007669"/>
    <property type="project" value="UniProtKB-UniRule"/>
</dbReference>
<dbReference type="OrthoDB" id="439808at2759"/>
<feature type="domain" description="RRM" evidence="2">
    <location>
        <begin position="8"/>
        <end position="86"/>
    </location>
</feature>
<dbReference type="InterPro" id="IPR000504">
    <property type="entry name" value="RRM_dom"/>
</dbReference>
<reference evidence="3" key="1">
    <citation type="journal article" date="2019" name="Toxins">
        <title>Detection of Abrin-Like and Prepropulchellin-Like Toxin Genes and Transcripts Using Whole Genome Sequencing and Full-Length Transcript Sequencing of Abrus precatorius.</title>
        <authorList>
            <person name="Hovde B.T."/>
            <person name="Daligault H.E."/>
            <person name="Hanschen E.R."/>
            <person name="Kunde Y.A."/>
            <person name="Johnson M.B."/>
            <person name="Starkenburg S.R."/>
            <person name="Johnson S.L."/>
        </authorList>
    </citation>
    <scope>NUCLEOTIDE SEQUENCE [LARGE SCALE GENOMIC DNA]</scope>
</reference>
<keyword evidence="1" id="KW-0694">RNA-binding</keyword>
<sequence>MSKINPLSLTYLPGLSFFTTREHLRTLFAPFGHVKEAFLVFDHKTGRPKGFGFVSYDSQIEAEKAIKAMNGRVVDGRIIFVEHCTSAILK</sequence>
<dbReference type="SMART" id="SM00360">
    <property type="entry name" value="RRM"/>
    <property type="match status" value="1"/>
</dbReference>
<evidence type="ECO:0000259" key="2">
    <source>
        <dbReference type="PROSITE" id="PS50102"/>
    </source>
</evidence>
<dbReference type="Gene3D" id="3.30.70.330">
    <property type="match status" value="1"/>
</dbReference>
<evidence type="ECO:0000313" key="3">
    <source>
        <dbReference type="Proteomes" id="UP000694853"/>
    </source>
</evidence>